<dbReference type="Proteomes" id="UP000188268">
    <property type="component" value="Unassembled WGS sequence"/>
</dbReference>
<organism evidence="1 2">
    <name type="scientific">Corchorus capsularis</name>
    <name type="common">Jute</name>
    <dbReference type="NCBI Taxonomy" id="210143"/>
    <lineage>
        <taxon>Eukaryota</taxon>
        <taxon>Viridiplantae</taxon>
        <taxon>Streptophyta</taxon>
        <taxon>Embryophyta</taxon>
        <taxon>Tracheophyta</taxon>
        <taxon>Spermatophyta</taxon>
        <taxon>Magnoliopsida</taxon>
        <taxon>eudicotyledons</taxon>
        <taxon>Gunneridae</taxon>
        <taxon>Pentapetalae</taxon>
        <taxon>rosids</taxon>
        <taxon>malvids</taxon>
        <taxon>Malvales</taxon>
        <taxon>Malvaceae</taxon>
        <taxon>Grewioideae</taxon>
        <taxon>Apeibeae</taxon>
        <taxon>Corchorus</taxon>
    </lineage>
</organism>
<dbReference type="Gramene" id="OMO55455">
    <property type="protein sequence ID" value="OMO55455"/>
    <property type="gene ID" value="CCACVL1_27240"/>
</dbReference>
<name>A0A1R3GBJ3_COCAP</name>
<keyword evidence="2" id="KW-1185">Reference proteome</keyword>
<proteinExistence type="predicted"/>
<evidence type="ECO:0000313" key="1">
    <source>
        <dbReference type="EMBL" id="OMO55455.1"/>
    </source>
</evidence>
<dbReference type="AlphaFoldDB" id="A0A1R3GBJ3"/>
<reference evidence="1 2" key="1">
    <citation type="submission" date="2013-09" db="EMBL/GenBank/DDBJ databases">
        <title>Corchorus capsularis genome sequencing.</title>
        <authorList>
            <person name="Alam M."/>
            <person name="Haque M.S."/>
            <person name="Islam M.S."/>
            <person name="Emdad E.M."/>
            <person name="Islam M.M."/>
            <person name="Ahmed B."/>
            <person name="Halim A."/>
            <person name="Hossen Q.M.M."/>
            <person name="Hossain M.Z."/>
            <person name="Ahmed R."/>
            <person name="Khan M.M."/>
            <person name="Islam R."/>
            <person name="Rashid M.M."/>
            <person name="Khan S.A."/>
            <person name="Rahman M.S."/>
            <person name="Alam M."/>
        </authorList>
    </citation>
    <scope>NUCLEOTIDE SEQUENCE [LARGE SCALE GENOMIC DNA]</scope>
    <source>
        <strain evidence="2">cv. CVL-1</strain>
        <tissue evidence="1">Whole seedling</tissue>
    </source>
</reference>
<comment type="caution">
    <text evidence="1">The sequence shown here is derived from an EMBL/GenBank/DDBJ whole genome shotgun (WGS) entry which is preliminary data.</text>
</comment>
<sequence>MDLREDPVLVTVSIARMGSRHSGMIVMF</sequence>
<dbReference type="EMBL" id="AWWV01014665">
    <property type="protein sequence ID" value="OMO55455.1"/>
    <property type="molecule type" value="Genomic_DNA"/>
</dbReference>
<feature type="non-terminal residue" evidence="1">
    <location>
        <position position="28"/>
    </location>
</feature>
<evidence type="ECO:0000313" key="2">
    <source>
        <dbReference type="Proteomes" id="UP000188268"/>
    </source>
</evidence>
<gene>
    <name evidence="1" type="ORF">CCACVL1_27240</name>
</gene>
<accession>A0A1R3GBJ3</accession>
<protein>
    <submittedName>
        <fullName evidence="1">Uncharacterized protein</fullName>
    </submittedName>
</protein>